<feature type="compositionally biased region" description="Low complexity" evidence="1">
    <location>
        <begin position="1"/>
        <end position="24"/>
    </location>
</feature>
<dbReference type="InterPro" id="IPR055338">
    <property type="entry name" value="YqfX-like"/>
</dbReference>
<evidence type="ECO:0000313" key="4">
    <source>
        <dbReference type="Proteomes" id="UP000528608"/>
    </source>
</evidence>
<reference evidence="3 4" key="1">
    <citation type="submission" date="2020-08" db="EMBL/GenBank/DDBJ databases">
        <title>Genomic Encyclopedia of Type Strains, Phase III (KMG-III): the genomes of soil and plant-associated and newly described type strains.</title>
        <authorList>
            <person name="Whitman W."/>
        </authorList>
    </citation>
    <scope>NUCLEOTIDE SEQUENCE [LARGE SCALE GENOMIC DNA]</scope>
    <source>
        <strain evidence="3 4">CECT 3259</strain>
    </source>
</reference>
<protein>
    <recommendedName>
        <fullName evidence="5">DUF4190 domain-containing protein</fullName>
    </recommendedName>
</protein>
<feature type="region of interest" description="Disordered" evidence="1">
    <location>
        <begin position="1"/>
        <end position="49"/>
    </location>
</feature>
<dbReference type="RefSeq" id="WP_376697817.1">
    <property type="nucleotide sequence ID" value="NZ_JACHJF010000010.1"/>
</dbReference>
<feature type="compositionally biased region" description="Basic and acidic residues" evidence="1">
    <location>
        <begin position="27"/>
        <end position="49"/>
    </location>
</feature>
<sequence>MTTTTTDHTTPARTAPEETPGATADRNMIEAADRDPREPAGRGPRRSDADSMAVWSFVLGLVGLLVFNLVLGPVALTLATLALRRNTTRRGRAALGLTLGAADLIVLAALTATDHTLSWSLAT</sequence>
<keyword evidence="2" id="KW-0472">Membrane</keyword>
<dbReference type="EMBL" id="JACHJF010000010">
    <property type="protein sequence ID" value="MBB5119985.1"/>
    <property type="molecule type" value="Genomic_DNA"/>
</dbReference>
<dbReference type="AlphaFoldDB" id="A0A7W8BAV1"/>
<dbReference type="Proteomes" id="UP000528608">
    <property type="component" value="Unassembled WGS sequence"/>
</dbReference>
<dbReference type="PANTHER" id="PTHR40040:SF1">
    <property type="entry name" value="MEMBRANE PROTEIN"/>
    <property type="match status" value="1"/>
</dbReference>
<organism evidence="3 4">
    <name type="scientific">Streptomyces eurocidicus</name>
    <name type="common">Streptoverticillium eurocidicus</name>
    <dbReference type="NCBI Taxonomy" id="66423"/>
    <lineage>
        <taxon>Bacteria</taxon>
        <taxon>Bacillati</taxon>
        <taxon>Actinomycetota</taxon>
        <taxon>Actinomycetes</taxon>
        <taxon>Kitasatosporales</taxon>
        <taxon>Streptomycetaceae</taxon>
        <taxon>Streptomyces</taxon>
    </lineage>
</organism>
<keyword evidence="2" id="KW-0812">Transmembrane</keyword>
<evidence type="ECO:0008006" key="5">
    <source>
        <dbReference type="Google" id="ProtNLM"/>
    </source>
</evidence>
<accession>A0A7W8BAV1</accession>
<feature type="transmembrane region" description="Helical" evidence="2">
    <location>
        <begin position="54"/>
        <end position="81"/>
    </location>
</feature>
<evidence type="ECO:0000256" key="2">
    <source>
        <dbReference type="SAM" id="Phobius"/>
    </source>
</evidence>
<comment type="caution">
    <text evidence="3">The sequence shown here is derived from an EMBL/GenBank/DDBJ whole genome shotgun (WGS) entry which is preliminary data.</text>
</comment>
<feature type="transmembrane region" description="Helical" evidence="2">
    <location>
        <begin position="93"/>
        <end position="113"/>
    </location>
</feature>
<keyword evidence="2" id="KW-1133">Transmembrane helix</keyword>
<name>A0A7W8BAV1_STREU</name>
<evidence type="ECO:0000256" key="1">
    <source>
        <dbReference type="SAM" id="MobiDB-lite"/>
    </source>
</evidence>
<evidence type="ECO:0000313" key="3">
    <source>
        <dbReference type="EMBL" id="MBB5119985.1"/>
    </source>
</evidence>
<gene>
    <name evidence="3" type="ORF">FHS36_003423</name>
</gene>
<dbReference type="PANTHER" id="PTHR40040">
    <property type="entry name" value="SMALL HYDROPHOBIC PROTEIN-RELATED"/>
    <property type="match status" value="1"/>
</dbReference>
<proteinExistence type="predicted"/>